<dbReference type="PANTHER" id="PTHR45639">
    <property type="entry name" value="HSC70CB, ISOFORM G-RELATED"/>
    <property type="match status" value="1"/>
</dbReference>
<dbReference type="Gene3D" id="3.30.420.40">
    <property type="match status" value="2"/>
</dbReference>
<dbReference type="PRINTS" id="PR00301">
    <property type="entry name" value="HEATSHOCK70"/>
</dbReference>
<keyword evidence="7" id="KW-1185">Reference proteome</keyword>
<feature type="compositionally biased region" description="Basic and acidic residues" evidence="5">
    <location>
        <begin position="560"/>
        <end position="594"/>
    </location>
</feature>
<dbReference type="InterPro" id="IPR029048">
    <property type="entry name" value="HSP70_C_sf"/>
</dbReference>
<feature type="compositionally biased region" description="Acidic residues" evidence="5">
    <location>
        <begin position="417"/>
        <end position="437"/>
    </location>
</feature>
<feature type="region of interest" description="Disordered" evidence="5">
    <location>
        <begin position="762"/>
        <end position="847"/>
    </location>
</feature>
<comment type="caution">
    <text evidence="6">The sequence shown here is derived from an EMBL/GenBank/DDBJ whole genome shotgun (WGS) entry which is preliminary data.</text>
</comment>
<dbReference type="Gene3D" id="1.20.1270.10">
    <property type="match status" value="1"/>
</dbReference>
<dbReference type="AlphaFoldDB" id="A0A196SFU4"/>
<gene>
    <name evidence="6" type="ORF">AV274_2339</name>
</gene>
<keyword evidence="3" id="KW-0067">ATP-binding</keyword>
<protein>
    <submittedName>
        <fullName evidence="6">Hsp70-like protein</fullName>
    </submittedName>
</protein>
<dbReference type="PANTHER" id="PTHR45639:SF3">
    <property type="entry name" value="HYPOXIA UP-REGULATED PROTEIN 1"/>
    <property type="match status" value="1"/>
</dbReference>
<dbReference type="OrthoDB" id="10262720at2759"/>
<evidence type="ECO:0000313" key="7">
    <source>
        <dbReference type="Proteomes" id="UP000078348"/>
    </source>
</evidence>
<organism evidence="6 7">
    <name type="scientific">Blastocystis sp. subtype 1 (strain ATCC 50177 / NandII)</name>
    <dbReference type="NCBI Taxonomy" id="478820"/>
    <lineage>
        <taxon>Eukaryota</taxon>
        <taxon>Sar</taxon>
        <taxon>Stramenopiles</taxon>
        <taxon>Bigyra</taxon>
        <taxon>Opalozoa</taxon>
        <taxon>Opalinata</taxon>
        <taxon>Blastocystidae</taxon>
        <taxon>Blastocystis</taxon>
    </lineage>
</organism>
<sequence length="847" mass="95742">MKIAIVRPGSPFEIVTDLSSKRKTPAAVIFGDSTRIYGFDALTLGARKPKSVFMRMSRLLGQGPNSDVAAEFKELKFPYEFKLTDRNTWAVKFPAGTGFDDIDYLTAEEVNAMILDYARNMGVLFDNGQKIVDCVVTVPSYFTQHERQAILDAASLVGLNVLSLIDETTAAALQYTVNKEFINKTHRVMFYDMGAGSIQVSIAEFHTLIDKKTKLPKRYFDVLSKAWDENIGGAYLSQVLADKFMEDFVAQHGLDPRGNAKVEYRLRALGEKLKEMLSVNDKLPVNEGTLFEERDLATTASRQFILDNSEPITSRLVAPALKALEDAHLTIDDLQAVEVIGGSIRVPVFQKVLKEGLKRDILDMHLNGDETVALGSAFRAANVSTAFKPRFVGMSDITPFSVGVELYRTQAADQLEEVPVEESSIAEEAEDSEEPASDLEKEKQTHDFLLKSQRTARSMELFPRHCHYKTQKKLTVQAYEDFQVYLYYDKPEELPASAVVPIATFNISGIAQGLANVGDKRIGQPNVTLVFSNDMNGMVVLKDAYMKVRFQYQEEVPVEQPKEEKSVLRTDKDAKDAKEEKKDAKEEKKEEEQVKAPGGTEPKGEEGEVPAVETPAAGATEDKTEEKAEDKPEKKTMLVTKRKIRKVSLRVQALADRQIILPMTKEEKEKSIALLKRMQKLDDEHRERQRIINQHEAFIYDSQGRLEEEEFVQFSEEAERSEIAALLSENEDWLMDEATSATPTEDYKKRYLDMKTAMNRVENRIDEYKRKLEEERKKKEEEERKKKEEEERKKKEEEEKKAEEEKKKAEEAAKNATEEAPSADKGEADEGMCGLDSCSADEGASEL</sequence>
<feature type="compositionally biased region" description="Basic and acidic residues" evidence="5">
    <location>
        <begin position="762"/>
        <end position="828"/>
    </location>
</feature>
<dbReference type="InterPro" id="IPR043129">
    <property type="entry name" value="ATPase_NBD"/>
</dbReference>
<dbReference type="GO" id="GO:0140662">
    <property type="term" value="F:ATP-dependent protein folding chaperone"/>
    <property type="evidence" value="ECO:0007669"/>
    <property type="project" value="InterPro"/>
</dbReference>
<keyword evidence="2" id="KW-0256">Endoplasmic reticulum</keyword>
<feature type="region of interest" description="Disordered" evidence="5">
    <location>
        <begin position="417"/>
        <end position="445"/>
    </location>
</feature>
<keyword evidence="4" id="KW-0143">Chaperone</keyword>
<proteinExistence type="predicted"/>
<dbReference type="GO" id="GO:0034663">
    <property type="term" value="C:endoplasmic reticulum chaperone complex"/>
    <property type="evidence" value="ECO:0007669"/>
    <property type="project" value="TreeGrafter"/>
</dbReference>
<evidence type="ECO:0000256" key="4">
    <source>
        <dbReference type="ARBA" id="ARBA00023186"/>
    </source>
</evidence>
<evidence type="ECO:0000256" key="2">
    <source>
        <dbReference type="ARBA" id="ARBA00022824"/>
    </source>
</evidence>
<feature type="compositionally biased region" description="Basic and acidic residues" evidence="5">
    <location>
        <begin position="620"/>
        <end position="636"/>
    </location>
</feature>
<dbReference type="Gene3D" id="2.60.34.10">
    <property type="entry name" value="Substrate Binding Domain Of DNAk, Chain A, domain 1"/>
    <property type="match status" value="1"/>
</dbReference>
<dbReference type="EMBL" id="LXWW01000107">
    <property type="protein sequence ID" value="OAO15930.1"/>
    <property type="molecule type" value="Genomic_DNA"/>
</dbReference>
<evidence type="ECO:0000256" key="5">
    <source>
        <dbReference type="SAM" id="MobiDB-lite"/>
    </source>
</evidence>
<dbReference type="SUPFAM" id="SSF100934">
    <property type="entry name" value="Heat shock protein 70kD (HSP70), C-terminal subdomain"/>
    <property type="match status" value="1"/>
</dbReference>
<dbReference type="Gene3D" id="3.90.640.10">
    <property type="entry name" value="Actin, Chain A, domain 4"/>
    <property type="match status" value="1"/>
</dbReference>
<keyword evidence="1" id="KW-0547">Nucleotide-binding</keyword>
<dbReference type="InterPro" id="IPR013126">
    <property type="entry name" value="Hsp_70_fam"/>
</dbReference>
<dbReference type="Gene3D" id="3.30.30.30">
    <property type="match status" value="1"/>
</dbReference>
<evidence type="ECO:0000256" key="3">
    <source>
        <dbReference type="ARBA" id="ARBA00022840"/>
    </source>
</evidence>
<accession>A0A196SFU4</accession>
<reference evidence="6 7" key="1">
    <citation type="submission" date="2016-05" db="EMBL/GenBank/DDBJ databases">
        <title>Nuclear genome of Blastocystis sp. subtype 1 NandII.</title>
        <authorList>
            <person name="Gentekaki E."/>
            <person name="Curtis B."/>
            <person name="Stairs C."/>
            <person name="Eme L."/>
            <person name="Herman E."/>
            <person name="Klimes V."/>
            <person name="Arias M.C."/>
            <person name="Elias M."/>
            <person name="Hilliou F."/>
            <person name="Klute M."/>
            <person name="Malik S.-B."/>
            <person name="Pightling A."/>
            <person name="Rachubinski R."/>
            <person name="Salas D."/>
            <person name="Schlacht A."/>
            <person name="Suga H."/>
            <person name="Archibald J."/>
            <person name="Ball S.G."/>
            <person name="Clark G."/>
            <person name="Dacks J."/>
            <person name="Van Der Giezen M."/>
            <person name="Tsaousis A."/>
            <person name="Roger A."/>
        </authorList>
    </citation>
    <scope>NUCLEOTIDE SEQUENCE [LARGE SCALE GENOMIC DNA]</scope>
    <source>
        <strain evidence="7">ATCC 50177 / NandII</strain>
    </source>
</reference>
<dbReference type="Proteomes" id="UP000078348">
    <property type="component" value="Unassembled WGS sequence"/>
</dbReference>
<dbReference type="GO" id="GO:0030968">
    <property type="term" value="P:endoplasmic reticulum unfolded protein response"/>
    <property type="evidence" value="ECO:0007669"/>
    <property type="project" value="TreeGrafter"/>
</dbReference>
<dbReference type="CDD" id="cd10230">
    <property type="entry name" value="ASKHA_NBD_HSP70_HYOU1"/>
    <property type="match status" value="1"/>
</dbReference>
<feature type="region of interest" description="Disordered" evidence="5">
    <location>
        <begin position="559"/>
        <end position="636"/>
    </location>
</feature>
<dbReference type="Pfam" id="PF00012">
    <property type="entry name" value="HSP70"/>
    <property type="match status" value="1"/>
</dbReference>
<name>A0A196SFU4_BLAHN</name>
<dbReference type="SUPFAM" id="SSF53067">
    <property type="entry name" value="Actin-like ATPase domain"/>
    <property type="match status" value="2"/>
</dbReference>
<dbReference type="STRING" id="478820.A0A196SFU4"/>
<dbReference type="GO" id="GO:0005524">
    <property type="term" value="F:ATP binding"/>
    <property type="evidence" value="ECO:0007669"/>
    <property type="project" value="UniProtKB-KW"/>
</dbReference>
<evidence type="ECO:0000256" key="1">
    <source>
        <dbReference type="ARBA" id="ARBA00022741"/>
    </source>
</evidence>
<evidence type="ECO:0000313" key="6">
    <source>
        <dbReference type="EMBL" id="OAO15930.1"/>
    </source>
</evidence>
<dbReference type="InterPro" id="IPR029047">
    <property type="entry name" value="HSP70_peptide-bd_sf"/>
</dbReference>